<evidence type="ECO:0000313" key="1">
    <source>
        <dbReference type="Proteomes" id="UP000887565"/>
    </source>
</evidence>
<proteinExistence type="predicted"/>
<protein>
    <submittedName>
        <fullName evidence="2">Uncharacterized protein</fullName>
    </submittedName>
</protein>
<keyword evidence="1" id="KW-1185">Reference proteome</keyword>
<evidence type="ECO:0000313" key="2">
    <source>
        <dbReference type="WBParaSite" id="nRc.2.0.1.t26710-RA"/>
    </source>
</evidence>
<accession>A0A915JKL6</accession>
<dbReference type="AlphaFoldDB" id="A0A915JKL6"/>
<organism evidence="1 2">
    <name type="scientific">Romanomermis culicivorax</name>
    <name type="common">Nematode worm</name>
    <dbReference type="NCBI Taxonomy" id="13658"/>
    <lineage>
        <taxon>Eukaryota</taxon>
        <taxon>Metazoa</taxon>
        <taxon>Ecdysozoa</taxon>
        <taxon>Nematoda</taxon>
        <taxon>Enoplea</taxon>
        <taxon>Dorylaimia</taxon>
        <taxon>Mermithida</taxon>
        <taxon>Mermithoidea</taxon>
        <taxon>Mermithidae</taxon>
        <taxon>Romanomermis</taxon>
    </lineage>
</organism>
<dbReference type="Proteomes" id="UP000887565">
    <property type="component" value="Unplaced"/>
</dbReference>
<dbReference type="WBParaSite" id="nRc.2.0.1.t26710-RA">
    <property type="protein sequence ID" value="nRc.2.0.1.t26710-RA"/>
    <property type="gene ID" value="nRc.2.0.1.g26710"/>
</dbReference>
<name>A0A915JKL6_ROMCU</name>
<reference evidence="2" key="1">
    <citation type="submission" date="2022-11" db="UniProtKB">
        <authorList>
            <consortium name="WormBaseParasite"/>
        </authorList>
    </citation>
    <scope>IDENTIFICATION</scope>
</reference>
<sequence>MIATVEKQNKLNQPAGIVVNSNATMMYHHNAHKANKHARYIRPASTKRHIAASSTGHRPS</sequence>